<dbReference type="GO" id="GO:0005813">
    <property type="term" value="C:centrosome"/>
    <property type="evidence" value="ECO:0007669"/>
    <property type="project" value="UniProtKB-SubCell"/>
</dbReference>
<organism evidence="15 16">
    <name type="scientific">Brassicogethes aeneus</name>
    <name type="common">Rape pollen beetle</name>
    <name type="synonym">Meligethes aeneus</name>
    <dbReference type="NCBI Taxonomy" id="1431903"/>
    <lineage>
        <taxon>Eukaryota</taxon>
        <taxon>Metazoa</taxon>
        <taxon>Ecdysozoa</taxon>
        <taxon>Arthropoda</taxon>
        <taxon>Hexapoda</taxon>
        <taxon>Insecta</taxon>
        <taxon>Pterygota</taxon>
        <taxon>Neoptera</taxon>
        <taxon>Endopterygota</taxon>
        <taxon>Coleoptera</taxon>
        <taxon>Polyphaga</taxon>
        <taxon>Cucujiformia</taxon>
        <taxon>Nitidulidae</taxon>
        <taxon>Meligethinae</taxon>
        <taxon>Brassicogethes</taxon>
    </lineage>
</organism>
<dbReference type="Pfam" id="PF05502">
    <property type="entry name" value="Dynactin_p62"/>
    <property type="match status" value="2"/>
</dbReference>
<evidence type="ECO:0000256" key="9">
    <source>
        <dbReference type="ARBA" id="ARBA00022990"/>
    </source>
</evidence>
<evidence type="ECO:0000256" key="5">
    <source>
        <dbReference type="ARBA" id="ARBA00022490"/>
    </source>
</evidence>
<keyword evidence="10" id="KW-0175">Coiled coil</keyword>
<evidence type="ECO:0000256" key="14">
    <source>
        <dbReference type="ARBA" id="ARBA00093507"/>
    </source>
</evidence>
<dbReference type="GO" id="GO:0005869">
    <property type="term" value="C:dynactin complex"/>
    <property type="evidence" value="ECO:0007669"/>
    <property type="project" value="InterPro"/>
</dbReference>
<keyword evidence="11" id="KW-0206">Cytoskeleton</keyword>
<keyword evidence="16" id="KW-1185">Reference proteome</keyword>
<dbReference type="PANTHER" id="PTHR13034">
    <property type="entry name" value="DYNACTIN P62 SUBUNIT"/>
    <property type="match status" value="1"/>
</dbReference>
<evidence type="ECO:0000256" key="13">
    <source>
        <dbReference type="ARBA" id="ARBA00034864"/>
    </source>
</evidence>
<evidence type="ECO:0000313" key="16">
    <source>
        <dbReference type="Proteomes" id="UP001154078"/>
    </source>
</evidence>
<evidence type="ECO:0000256" key="8">
    <source>
        <dbReference type="ARBA" id="ARBA00022843"/>
    </source>
</evidence>
<evidence type="ECO:0000256" key="12">
    <source>
        <dbReference type="ARBA" id="ARBA00034776"/>
    </source>
</evidence>
<evidence type="ECO:0000256" key="7">
    <source>
        <dbReference type="ARBA" id="ARBA00022553"/>
    </source>
</evidence>
<dbReference type="GO" id="GO:0030016">
    <property type="term" value="C:myofibril"/>
    <property type="evidence" value="ECO:0007669"/>
    <property type="project" value="UniProtKB-SubCell"/>
</dbReference>
<gene>
    <name evidence="15" type="ORF">MELIAE_LOCUS5152</name>
</gene>
<proteinExistence type="inferred from homology"/>
<evidence type="ECO:0000256" key="3">
    <source>
        <dbReference type="ARBA" id="ARBA00004544"/>
    </source>
</evidence>
<keyword evidence="7" id="KW-0597">Phosphoprotein</keyword>
<reference evidence="15" key="1">
    <citation type="submission" date="2021-12" db="EMBL/GenBank/DDBJ databases">
        <authorList>
            <person name="King R."/>
        </authorList>
    </citation>
    <scope>NUCLEOTIDE SEQUENCE</scope>
</reference>
<evidence type="ECO:0000256" key="4">
    <source>
        <dbReference type="ARBA" id="ARBA00004657"/>
    </source>
</evidence>
<name>A0A9P0B129_BRAAE</name>
<evidence type="ECO:0000256" key="11">
    <source>
        <dbReference type="ARBA" id="ARBA00023212"/>
    </source>
</evidence>
<accession>A0A9P0B129</accession>
<keyword evidence="6" id="KW-1017">Isopeptide bond</keyword>
<evidence type="ECO:0000256" key="6">
    <source>
        <dbReference type="ARBA" id="ARBA00022499"/>
    </source>
</evidence>
<dbReference type="EMBL" id="OV121134">
    <property type="protein sequence ID" value="CAH0553048.1"/>
    <property type="molecule type" value="Genomic_DNA"/>
</dbReference>
<dbReference type="GO" id="GO:0001725">
    <property type="term" value="C:stress fiber"/>
    <property type="evidence" value="ECO:0007669"/>
    <property type="project" value="UniProtKB-SubCell"/>
</dbReference>
<protein>
    <recommendedName>
        <fullName evidence="13">Dynactin subunit 4</fullName>
    </recommendedName>
</protein>
<dbReference type="InterPro" id="IPR008603">
    <property type="entry name" value="DCTN4"/>
</dbReference>
<keyword evidence="9" id="KW-0007">Acetylation</keyword>
<comment type="subunit">
    <text evidence="14">Subunit of dynactin, a multiprotein complex part of a tripartite complex with dynein and a adapter, such as BICDL1, BICD2 or HOOK3. The dynactin complex is built around ACTR1A/ACTB filament and consists of an actin-related filament composed of a shoulder domain, a pointed end and a barbed end. Its length is defined by its flexible shoulder domain. The soulder is composed of 2 DCTN1 subunits, 4 DCTN2 and 2 DCTN3. The 4 DCNT2 (via N-terminus) bind the ACTR1A filament and act as molecular rulers to determine the length. The pointed end is important for binding dynein-dynactin cargo adapters. Consists of 4 subunits: ACTR10, DCNT4, DCTN5 and DCTN6. The barbed end is composed of a CAPZA1:CAPZB heterodimers, which binds ACTR1A/ACTB filament and dynactin and stabilizes dynactin. Interacts with ATP7B, but not ATP7A, in a copper-dependent manner. Interacts with ANK2; this interaction is required for localization at costameres. Interacts with N4BP2L1.</text>
</comment>
<keyword evidence="8" id="KW-0832">Ubl conjugation</keyword>
<evidence type="ECO:0000256" key="1">
    <source>
        <dbReference type="ARBA" id="ARBA00004300"/>
    </source>
</evidence>
<dbReference type="PANTHER" id="PTHR13034:SF2">
    <property type="entry name" value="DYNACTIN SUBUNIT 4"/>
    <property type="match status" value="1"/>
</dbReference>
<dbReference type="AlphaFoldDB" id="A0A9P0B129"/>
<dbReference type="GO" id="GO:0005938">
    <property type="term" value="C:cell cortex"/>
    <property type="evidence" value="ECO:0007669"/>
    <property type="project" value="UniProtKB-SubCell"/>
</dbReference>
<dbReference type="Proteomes" id="UP001154078">
    <property type="component" value="Chromosome 3"/>
</dbReference>
<comment type="subcellular location">
    <subcellularLocation>
        <location evidence="3">Cytoplasm</location>
        <location evidence="3">Cell cortex</location>
    </subcellularLocation>
    <subcellularLocation>
        <location evidence="1">Cytoplasm</location>
        <location evidence="1">Cytoskeleton</location>
        <location evidence="1">Microtubule organizing center</location>
        <location evidence="1">Centrosome</location>
    </subcellularLocation>
    <subcellularLocation>
        <location evidence="2">Cytoplasm</location>
        <location evidence="2">Cytoskeleton</location>
        <location evidence="2">Stress fiber</location>
    </subcellularLocation>
    <subcellularLocation>
        <location evidence="4">Cytoplasm</location>
        <location evidence="4">Myofibril</location>
    </subcellularLocation>
</comment>
<sequence>MAHICGPEVVKYACHCGLLRSISQLYFCRHCSKVRCSFCVCHEVDSIFCGKCSENIPSAEARVKKNRCSNCLVCPSCQQELWPRVAATKTSANPDEPKQVVKKMHYLLCQFCRWSSRDVGIPDQSSVTGFPDRENVYANRLQEVLDAYKAVVLAQKQAKENEKKKQRKKYLSYTDITGVTAAALRKRIGLPADRTHPLLKNKPKKPDNAVAVEEVDDLPEELFTEPVNLLEVTSVDQRLLYPEAQPVKMDKLFPVHKQLSIKRSLRCRACEHNVSKPEYNPNSVKFKIPLFAYYHIPDIRIVTVEPLRAGQTSELIIKFTNPTQHQTVVSFLEIALDEPEEPEIKEVEETMDSLNIQEKQHASLPSMTSTSQPSSLLSLGSHRQPMITIKPRQIFQTLNSTVEIPTSTFILPPRDDAAEFDDSGDTHNIQDDPKLVKWRKSNKAFIRLSVTPQEGLELKTEIVCGFAMKHLYTNTIFTQQPQKYEHKVKVFLTLGNLVGSE</sequence>
<dbReference type="OrthoDB" id="283815at2759"/>
<comment type="similarity">
    <text evidence="12">Belongs to the dynactin subunit 4 family.</text>
</comment>
<evidence type="ECO:0000256" key="2">
    <source>
        <dbReference type="ARBA" id="ARBA00004529"/>
    </source>
</evidence>
<evidence type="ECO:0000313" key="15">
    <source>
        <dbReference type="EMBL" id="CAH0553048.1"/>
    </source>
</evidence>
<keyword evidence="5" id="KW-0963">Cytoplasm</keyword>
<evidence type="ECO:0000256" key="10">
    <source>
        <dbReference type="ARBA" id="ARBA00023054"/>
    </source>
</evidence>